<dbReference type="Gene3D" id="3.90.220.20">
    <property type="entry name" value="DNA methylase specificity domains"/>
    <property type="match status" value="1"/>
</dbReference>
<evidence type="ECO:0000256" key="1">
    <source>
        <dbReference type="ARBA" id="ARBA00022747"/>
    </source>
</evidence>
<dbReference type="SUPFAM" id="SSF116734">
    <property type="entry name" value="DNA methylase specificity domain"/>
    <property type="match status" value="1"/>
</dbReference>
<accession>A0A2P1BNI1</accession>
<keyword evidence="2" id="KW-0238">DNA-binding</keyword>
<evidence type="ECO:0008006" key="4">
    <source>
        <dbReference type="Google" id="ProtNLM"/>
    </source>
</evidence>
<sequence length="125" mass="14548">MKMKDSGVEWIGQVPEHWEVKPFFALVSELNRKNVGLAETNILSLSYGNIIQKPETRNMGLTPESYETYQIVESGEVVFRFTDLQNDNVACVQPSYAKRNHYLCVYGRETAQYWFYIFCMVDAFI</sequence>
<dbReference type="GO" id="GO:0009307">
    <property type="term" value="P:DNA restriction-modification system"/>
    <property type="evidence" value="ECO:0007669"/>
    <property type="project" value="UniProtKB-KW"/>
</dbReference>
<evidence type="ECO:0000313" key="3">
    <source>
        <dbReference type="EMBL" id="AVI43295.1"/>
    </source>
</evidence>
<protein>
    <recommendedName>
        <fullName evidence="4">Restriction endonuclease subunit S</fullName>
    </recommendedName>
</protein>
<organism evidence="3">
    <name type="scientific">Klebsiella pneumoniae</name>
    <dbReference type="NCBI Taxonomy" id="573"/>
    <lineage>
        <taxon>Bacteria</taxon>
        <taxon>Pseudomonadati</taxon>
        <taxon>Pseudomonadota</taxon>
        <taxon>Gammaproteobacteria</taxon>
        <taxon>Enterobacterales</taxon>
        <taxon>Enterobacteriaceae</taxon>
        <taxon>Klebsiella/Raoultella group</taxon>
        <taxon>Klebsiella</taxon>
        <taxon>Klebsiella pneumoniae complex</taxon>
    </lineage>
</organism>
<dbReference type="InterPro" id="IPR044946">
    <property type="entry name" value="Restrct_endonuc_typeI_TRD_sf"/>
</dbReference>
<dbReference type="AlphaFoldDB" id="A0A2P1BNI1"/>
<reference evidence="3" key="1">
    <citation type="submission" date="2017-12" db="EMBL/GenBank/DDBJ databases">
        <title>Insights into the successfully spreading KPC-encoding IncII plasmids.</title>
        <authorList>
            <person name="Brandt C."/>
            <person name="Pletz M.W."/>
            <person name="Makarewicz O."/>
        </authorList>
    </citation>
    <scope>NUCLEOTIDE SEQUENCE</scope>
    <source>
        <strain evidence="3">UR15381</strain>
        <plasmid evidence="3">pUJ-1KPC</plasmid>
    </source>
</reference>
<dbReference type="EMBL" id="MG700548">
    <property type="protein sequence ID" value="AVI43295.1"/>
    <property type="molecule type" value="Genomic_DNA"/>
</dbReference>
<proteinExistence type="predicted"/>
<geneLocation type="plasmid" evidence="3">
    <name>pUJ-1KPC</name>
</geneLocation>
<dbReference type="GO" id="GO:0003677">
    <property type="term" value="F:DNA binding"/>
    <property type="evidence" value="ECO:0007669"/>
    <property type="project" value="UniProtKB-KW"/>
</dbReference>
<keyword evidence="1" id="KW-0680">Restriction system</keyword>
<name>A0A2P1BNI1_KLEPN</name>
<evidence type="ECO:0000256" key="2">
    <source>
        <dbReference type="ARBA" id="ARBA00023125"/>
    </source>
</evidence>
<keyword evidence="3" id="KW-0614">Plasmid</keyword>